<keyword evidence="8 16" id="KW-0963">Cytoplasm</keyword>
<feature type="domain" description="ATP phosphoribosyltransferase catalytic" evidence="17">
    <location>
        <begin position="62"/>
        <end position="217"/>
    </location>
</feature>
<keyword evidence="10 16" id="KW-0328">Glycosyltransferase</keyword>
<dbReference type="AlphaFoldDB" id="A0A0C1ZGJ0"/>
<evidence type="ECO:0000259" key="17">
    <source>
        <dbReference type="Pfam" id="PF01634"/>
    </source>
</evidence>
<keyword evidence="11 16" id="KW-0808">Transferase</keyword>
<evidence type="ECO:0000256" key="10">
    <source>
        <dbReference type="ARBA" id="ARBA00022676"/>
    </source>
</evidence>
<organism evidence="18 19">
    <name type="scientific">Enhygromyxa salina</name>
    <dbReference type="NCBI Taxonomy" id="215803"/>
    <lineage>
        <taxon>Bacteria</taxon>
        <taxon>Pseudomonadati</taxon>
        <taxon>Myxococcota</taxon>
        <taxon>Polyangia</taxon>
        <taxon>Nannocystales</taxon>
        <taxon>Nannocystaceae</taxon>
        <taxon>Enhygromyxa</taxon>
    </lineage>
</organism>
<evidence type="ECO:0000256" key="16">
    <source>
        <dbReference type="HAMAP-Rule" id="MF_01018"/>
    </source>
</evidence>
<dbReference type="InterPro" id="IPR013820">
    <property type="entry name" value="ATP_PRibTrfase_cat"/>
</dbReference>
<comment type="similarity">
    <text evidence="4 16">Belongs to the ATP phosphoribosyltransferase family. Short subfamily.</text>
</comment>
<evidence type="ECO:0000256" key="15">
    <source>
        <dbReference type="ARBA" id="ARBA00024861"/>
    </source>
</evidence>
<dbReference type="HAMAP" id="MF_01018">
    <property type="entry name" value="HisG_Short"/>
    <property type="match status" value="1"/>
</dbReference>
<evidence type="ECO:0000256" key="9">
    <source>
        <dbReference type="ARBA" id="ARBA00022605"/>
    </source>
</evidence>
<comment type="caution">
    <text evidence="18">The sequence shown here is derived from an EMBL/GenBank/DDBJ whole genome shotgun (WGS) entry which is preliminary data.</text>
</comment>
<evidence type="ECO:0000256" key="12">
    <source>
        <dbReference type="ARBA" id="ARBA00022741"/>
    </source>
</evidence>
<dbReference type="GO" id="GO:0005737">
    <property type="term" value="C:cytoplasm"/>
    <property type="evidence" value="ECO:0007669"/>
    <property type="project" value="UniProtKB-SubCell"/>
</dbReference>
<evidence type="ECO:0000313" key="18">
    <source>
        <dbReference type="EMBL" id="KIG16714.1"/>
    </source>
</evidence>
<comment type="pathway">
    <text evidence="3 16">Amino-acid biosynthesis; L-histidine biosynthesis; L-histidine from 5-phospho-alpha-D-ribose 1-diphosphate: step 1/9.</text>
</comment>
<accession>A0A0C1ZGJ0</accession>
<reference evidence="18 19" key="1">
    <citation type="submission" date="2014-12" db="EMBL/GenBank/DDBJ databases">
        <title>Genome assembly of Enhygromyxa salina DSM 15201.</title>
        <authorList>
            <person name="Sharma G."/>
            <person name="Subramanian S."/>
        </authorList>
    </citation>
    <scope>NUCLEOTIDE SEQUENCE [LARGE SCALE GENOMIC DNA]</scope>
    <source>
        <strain evidence="18 19">DSM 15201</strain>
    </source>
</reference>
<protein>
    <recommendedName>
        <fullName evidence="7 16">ATP phosphoribosyltransferase</fullName>
        <shortName evidence="16">ATP-PRT</shortName>
        <shortName evidence="16">ATP-PRTase</shortName>
        <ecNumber evidence="6 16">2.4.2.17</ecNumber>
    </recommendedName>
</protein>
<dbReference type="SUPFAM" id="SSF53850">
    <property type="entry name" value="Periplasmic binding protein-like II"/>
    <property type="match status" value="1"/>
</dbReference>
<proteinExistence type="inferred from homology"/>
<keyword evidence="13 16" id="KW-0067">ATP-binding</keyword>
<evidence type="ECO:0000256" key="5">
    <source>
        <dbReference type="ARBA" id="ARBA00011496"/>
    </source>
</evidence>
<dbReference type="GO" id="GO:0005524">
    <property type="term" value="F:ATP binding"/>
    <property type="evidence" value="ECO:0007669"/>
    <property type="project" value="UniProtKB-KW"/>
</dbReference>
<comment type="domain">
    <text evidence="16">Lacks the C-terminal regulatory region which is replaced by HisZ.</text>
</comment>
<evidence type="ECO:0000256" key="4">
    <source>
        <dbReference type="ARBA" id="ARBA00009489"/>
    </source>
</evidence>
<evidence type="ECO:0000313" key="19">
    <source>
        <dbReference type="Proteomes" id="UP000031599"/>
    </source>
</evidence>
<evidence type="ECO:0000256" key="3">
    <source>
        <dbReference type="ARBA" id="ARBA00004667"/>
    </source>
</evidence>
<dbReference type="InterPro" id="IPR001348">
    <property type="entry name" value="ATP_PRibTrfase_HisG"/>
</dbReference>
<evidence type="ECO:0000256" key="13">
    <source>
        <dbReference type="ARBA" id="ARBA00022840"/>
    </source>
</evidence>
<evidence type="ECO:0000256" key="2">
    <source>
        <dbReference type="ARBA" id="ARBA00004496"/>
    </source>
</evidence>
<dbReference type="InterPro" id="IPR018198">
    <property type="entry name" value="ATP_PRibTrfase_CS"/>
</dbReference>
<dbReference type="NCBIfam" id="TIGR00070">
    <property type="entry name" value="hisG"/>
    <property type="match status" value="1"/>
</dbReference>
<evidence type="ECO:0000256" key="14">
    <source>
        <dbReference type="ARBA" id="ARBA00023102"/>
    </source>
</evidence>
<dbReference type="Pfam" id="PF01634">
    <property type="entry name" value="HisG"/>
    <property type="match status" value="1"/>
</dbReference>
<dbReference type="PROSITE" id="PS01316">
    <property type="entry name" value="ATP_P_PHORIBOSYLTR"/>
    <property type="match status" value="1"/>
</dbReference>
<dbReference type="FunFam" id="3.40.190.10:FF:000008">
    <property type="entry name" value="ATP phosphoribosyltransferase"/>
    <property type="match status" value="1"/>
</dbReference>
<evidence type="ECO:0000256" key="7">
    <source>
        <dbReference type="ARBA" id="ARBA00020998"/>
    </source>
</evidence>
<dbReference type="EC" id="2.4.2.17" evidence="6 16"/>
<evidence type="ECO:0000256" key="11">
    <source>
        <dbReference type="ARBA" id="ARBA00022679"/>
    </source>
</evidence>
<dbReference type="CDD" id="cd13595">
    <property type="entry name" value="PBP2_HisGs"/>
    <property type="match status" value="1"/>
</dbReference>
<dbReference type="Gene3D" id="3.40.190.10">
    <property type="entry name" value="Periplasmic binding protein-like II"/>
    <property type="match status" value="2"/>
</dbReference>
<dbReference type="EMBL" id="JMCC02000033">
    <property type="protein sequence ID" value="KIG16714.1"/>
    <property type="molecule type" value="Genomic_DNA"/>
</dbReference>
<dbReference type="GO" id="GO:0000105">
    <property type="term" value="P:L-histidine biosynthetic process"/>
    <property type="evidence" value="ECO:0007669"/>
    <property type="project" value="UniProtKB-UniRule"/>
</dbReference>
<dbReference type="PANTHER" id="PTHR21403:SF8">
    <property type="entry name" value="ATP PHOSPHORIBOSYLTRANSFERASE"/>
    <property type="match status" value="1"/>
</dbReference>
<dbReference type="Proteomes" id="UP000031599">
    <property type="component" value="Unassembled WGS sequence"/>
</dbReference>
<evidence type="ECO:0000256" key="8">
    <source>
        <dbReference type="ARBA" id="ARBA00022490"/>
    </source>
</evidence>
<comment type="subunit">
    <text evidence="5 16">Heteromultimer composed of HisG and HisZ subunits.</text>
</comment>
<dbReference type="UniPathway" id="UPA00031">
    <property type="reaction ID" value="UER00006"/>
</dbReference>
<keyword evidence="9 16" id="KW-0028">Amino-acid biosynthesis</keyword>
<name>A0A0C1ZGJ0_9BACT</name>
<dbReference type="PANTHER" id="PTHR21403">
    <property type="entry name" value="ATP PHOSPHORIBOSYLTRANSFERASE ATP-PRTASE"/>
    <property type="match status" value="1"/>
</dbReference>
<evidence type="ECO:0000256" key="6">
    <source>
        <dbReference type="ARBA" id="ARBA00011946"/>
    </source>
</evidence>
<comment type="catalytic activity">
    <reaction evidence="1 16">
        <text>1-(5-phospho-beta-D-ribosyl)-ATP + diphosphate = 5-phospho-alpha-D-ribose 1-diphosphate + ATP</text>
        <dbReference type="Rhea" id="RHEA:18473"/>
        <dbReference type="ChEBI" id="CHEBI:30616"/>
        <dbReference type="ChEBI" id="CHEBI:33019"/>
        <dbReference type="ChEBI" id="CHEBI:58017"/>
        <dbReference type="ChEBI" id="CHEBI:73183"/>
        <dbReference type="EC" id="2.4.2.17"/>
    </reaction>
</comment>
<gene>
    <name evidence="16" type="primary">hisG</name>
    <name evidence="18" type="ORF">DB30_04187</name>
</gene>
<comment type="subcellular location">
    <subcellularLocation>
        <location evidence="2 16">Cytoplasm</location>
    </subcellularLocation>
</comment>
<dbReference type="GO" id="GO:0003879">
    <property type="term" value="F:ATP phosphoribosyltransferase activity"/>
    <property type="evidence" value="ECO:0007669"/>
    <property type="project" value="UniProtKB-UniRule"/>
</dbReference>
<evidence type="ECO:0000256" key="1">
    <source>
        <dbReference type="ARBA" id="ARBA00000915"/>
    </source>
</evidence>
<keyword evidence="14 16" id="KW-0368">Histidine biosynthesis</keyword>
<sequence length="243" mass="26138">MAVPESPTTSVPLTWALPKGRILEQALPLLAAAGIEIAPSLDEVGRKLLFELPTGDRILLVKPVDVPTYVEHGIADFGIAGLDTLLEQGRDLYEPVDLGIGRCRLAVAAPAGAAGDRKALRRGMDLRVATKYPRCALRHYRARGIQPDIIPLYGSVELGPITGLADQIVDLVESGETLRQNALVEVETIFEVTSRLIVNGASLRLKQPAVSHTIAGLRRAVQAAANERPRKHASEVREKVASS</sequence>
<keyword evidence="12 16" id="KW-0547">Nucleotide-binding</keyword>
<comment type="function">
    <text evidence="15 16">Catalyzes the condensation of ATP and 5-phosphoribose 1-diphosphate to form N'-(5'-phosphoribosyl)-ATP (PR-ATP). Has a crucial role in the pathway because the rate of histidine biosynthesis seems to be controlled primarily by regulation of HisG enzymatic activity.</text>
</comment>
<dbReference type="InterPro" id="IPR024893">
    <property type="entry name" value="ATP_PRibTrfase_HisG_short"/>
</dbReference>